<name>A0A7R9B7E4_TIMSH</name>
<comment type="similarity">
    <text evidence="3 10">Belongs to the glycosyltransferase 22 family.</text>
</comment>
<feature type="transmembrane region" description="Helical" evidence="10">
    <location>
        <begin position="298"/>
        <end position="318"/>
    </location>
</feature>
<keyword evidence="8 10" id="KW-1133">Transmembrane helix</keyword>
<comment type="subcellular location">
    <subcellularLocation>
        <location evidence="1 10">Endoplasmic reticulum membrane</location>
        <topology evidence="1 10">Multi-pass membrane protein</topology>
    </subcellularLocation>
</comment>
<feature type="transmembrane region" description="Helical" evidence="10">
    <location>
        <begin position="497"/>
        <end position="520"/>
    </location>
</feature>
<dbReference type="UniPathway" id="UPA00378"/>
<reference evidence="11" key="1">
    <citation type="submission" date="2020-11" db="EMBL/GenBank/DDBJ databases">
        <authorList>
            <person name="Tran Van P."/>
        </authorList>
    </citation>
    <scope>NUCLEOTIDE SEQUENCE</scope>
</reference>
<keyword evidence="5" id="KW-0808">Transferase</keyword>
<feature type="transmembrane region" description="Helical" evidence="10">
    <location>
        <begin position="89"/>
        <end position="113"/>
    </location>
</feature>
<evidence type="ECO:0000256" key="10">
    <source>
        <dbReference type="RuleBase" id="RU363075"/>
    </source>
</evidence>
<accession>A0A7R9B7E4</accession>
<proteinExistence type="inferred from homology"/>
<protein>
    <recommendedName>
        <fullName evidence="10">Mannosyltransferase</fullName>
        <ecNumber evidence="10">2.4.1.-</ecNumber>
    </recommendedName>
</protein>
<keyword evidence="6 10" id="KW-0812">Transmembrane</keyword>
<dbReference type="GO" id="GO:0005789">
    <property type="term" value="C:endoplasmic reticulum membrane"/>
    <property type="evidence" value="ECO:0007669"/>
    <property type="project" value="UniProtKB-SubCell"/>
</dbReference>
<keyword evidence="7 10" id="KW-0256">Endoplasmic reticulum</keyword>
<dbReference type="AlphaFoldDB" id="A0A7R9B7E4"/>
<gene>
    <name evidence="11" type="ORF">TSIB3V08_LOCUS11820</name>
</gene>
<dbReference type="InterPro" id="IPR005599">
    <property type="entry name" value="GPI_mannosylTrfase"/>
</dbReference>
<dbReference type="GO" id="GO:0006487">
    <property type="term" value="P:protein N-linked glycosylation"/>
    <property type="evidence" value="ECO:0007669"/>
    <property type="project" value="TreeGrafter"/>
</dbReference>
<feature type="transmembrane region" description="Helical" evidence="10">
    <location>
        <begin position="457"/>
        <end position="477"/>
    </location>
</feature>
<dbReference type="GO" id="GO:0000026">
    <property type="term" value="F:alpha-1,2-mannosyltransferase activity"/>
    <property type="evidence" value="ECO:0007669"/>
    <property type="project" value="TreeGrafter"/>
</dbReference>
<feature type="transmembrane region" description="Helical" evidence="10">
    <location>
        <begin position="268"/>
        <end position="286"/>
    </location>
</feature>
<organism evidence="11">
    <name type="scientific">Timema shepardi</name>
    <name type="common">Walking stick</name>
    <dbReference type="NCBI Taxonomy" id="629360"/>
    <lineage>
        <taxon>Eukaryota</taxon>
        <taxon>Metazoa</taxon>
        <taxon>Ecdysozoa</taxon>
        <taxon>Arthropoda</taxon>
        <taxon>Hexapoda</taxon>
        <taxon>Insecta</taxon>
        <taxon>Pterygota</taxon>
        <taxon>Neoptera</taxon>
        <taxon>Polyneoptera</taxon>
        <taxon>Phasmatodea</taxon>
        <taxon>Timematodea</taxon>
        <taxon>Timematoidea</taxon>
        <taxon>Timematidae</taxon>
        <taxon>Timema</taxon>
    </lineage>
</organism>
<dbReference type="Pfam" id="PF03901">
    <property type="entry name" value="Glyco_transf_22"/>
    <property type="match status" value="2"/>
</dbReference>
<feature type="transmembrane region" description="Helical" evidence="10">
    <location>
        <begin position="231"/>
        <end position="256"/>
    </location>
</feature>
<evidence type="ECO:0000256" key="9">
    <source>
        <dbReference type="ARBA" id="ARBA00023136"/>
    </source>
</evidence>
<dbReference type="PANTHER" id="PTHR22760:SF2">
    <property type="entry name" value="ALPHA-1,2-MANNOSYLTRANSFERASE ALG9"/>
    <property type="match status" value="1"/>
</dbReference>
<feature type="transmembrane region" description="Helical" evidence="10">
    <location>
        <begin position="190"/>
        <end position="211"/>
    </location>
</feature>
<evidence type="ECO:0000256" key="3">
    <source>
        <dbReference type="ARBA" id="ARBA00007063"/>
    </source>
</evidence>
<feature type="transmembrane region" description="Helical" evidence="10">
    <location>
        <begin position="125"/>
        <end position="152"/>
    </location>
</feature>
<comment type="pathway">
    <text evidence="2">Protein modification; protein glycosylation.</text>
</comment>
<sequence>MSHYLLFGKGFQTWEYSPEYALRSYTYLLVHMVPVWAYNHLLQPNRILLFYFCRCLLGLLCAFCEVYFYKSVCQEFGVQVGRLMLAFMVFSAGLFVASTAFIPSTFSMYMCLLSIGAWYQRRYELAIFTTALSTYLSWPFAALLGLACLGFGSMSNVWASMPNVYEPLCPVYGPAWASVSIVWDRLSSEWASVSSVWTSLFSIWASVSIVGESLSSVWASVSSEWASVSSVWTSLFSIWASVSTVGESLSSIWASMSGLPMVLIDSSYYNRFVVAPFNILYYNVFTSHGPNLYGTEPWTFYFVNGFLNFNFVFVAALLTPVFLGNAVECDATLYVLPTWLNCEPAVLTIEGRSVTVFPLPSTRVGREFNPAPDCFKIVLSRQTCLSSIKADSPAQHCSVLSFNVAQLVLQLLVLLLVPLNHRHPACLPYWLSLQPLYLWLLVFILQPHKEERFLFPVYPMICLAGAITVDALQKLWFRFLVRRATKAAHYLSHTAPIMVSAILVCSLLGVSRISALYNGYHAPLDLFMELSNVTGDSKLPADQNINICAGKEWYRFPTSFFLPDNRLAKPLITKMLIITLSTRWQLQFVKSEFRGQLPQPYGRGLNATSVIPLHMNDMNKEEPSRYIDVAECHFLVDLDLDTETTWEPNYSRLSADWTVIKSVPFLDAARSVWRGEMFFLEYLSAFFNSSHNFFRAFFIPFVSSDYCIYAPYNLLRSKHLKLGKQDPR</sequence>
<evidence type="ECO:0000256" key="4">
    <source>
        <dbReference type="ARBA" id="ARBA00022676"/>
    </source>
</evidence>
<dbReference type="EC" id="2.4.1.-" evidence="10"/>
<keyword evidence="4 10" id="KW-0328">Glycosyltransferase</keyword>
<evidence type="ECO:0000256" key="1">
    <source>
        <dbReference type="ARBA" id="ARBA00004477"/>
    </source>
</evidence>
<dbReference type="EMBL" id="OC010494">
    <property type="protein sequence ID" value="CAD7267816.1"/>
    <property type="molecule type" value="Genomic_DNA"/>
</dbReference>
<evidence type="ECO:0000256" key="6">
    <source>
        <dbReference type="ARBA" id="ARBA00022692"/>
    </source>
</evidence>
<feature type="transmembrane region" description="Helical" evidence="10">
    <location>
        <begin position="427"/>
        <end position="445"/>
    </location>
</feature>
<evidence type="ECO:0000256" key="2">
    <source>
        <dbReference type="ARBA" id="ARBA00004922"/>
    </source>
</evidence>
<evidence type="ECO:0000256" key="5">
    <source>
        <dbReference type="ARBA" id="ARBA00022679"/>
    </source>
</evidence>
<keyword evidence="9 10" id="KW-0472">Membrane</keyword>
<dbReference type="PANTHER" id="PTHR22760">
    <property type="entry name" value="GLYCOSYLTRANSFERASE"/>
    <property type="match status" value="1"/>
</dbReference>
<feature type="transmembrane region" description="Helical" evidence="10">
    <location>
        <begin position="399"/>
        <end position="421"/>
    </location>
</feature>
<feature type="transmembrane region" description="Helical" evidence="10">
    <location>
        <begin position="48"/>
        <end position="69"/>
    </location>
</feature>
<evidence type="ECO:0000256" key="7">
    <source>
        <dbReference type="ARBA" id="ARBA00022824"/>
    </source>
</evidence>
<evidence type="ECO:0000256" key="8">
    <source>
        <dbReference type="ARBA" id="ARBA00022989"/>
    </source>
</evidence>
<evidence type="ECO:0000313" key="11">
    <source>
        <dbReference type="EMBL" id="CAD7267816.1"/>
    </source>
</evidence>
<feature type="transmembrane region" description="Helical" evidence="10">
    <location>
        <begin position="20"/>
        <end position="41"/>
    </location>
</feature>